<dbReference type="PROSITE" id="PS00455">
    <property type="entry name" value="AMP_BINDING"/>
    <property type="match status" value="3"/>
</dbReference>
<keyword evidence="5" id="KW-0677">Repeat</keyword>
<sequence length="3966" mass="433591">MSAVPADHRLLTVSQAYAALPADKRREFRQRVRERGIKANQLPIVPFPDRGGRFPLSHAQERLWFLWRLDPESSAYNLSSSVRLVGSLRADAVRAAVGSLIERHESLRKYFGEADGVPWQAVGKSRYGWHEEDISARSREEQDLALPDKLAALTHAPFDLRDGPLLRVAMLRLSASEHVLHFAMHHIISDGWSMDVLTREFVQAYRASHGGMPLGSAPLPIQYGDYAAWQREWLDVEELERQLAYWRLRLGAEHPILELPFSGRRTGLRSGQGNRIVRQLTPSQAAALRGLAVSGGTTLSTVMLAAYALLLSRYTNQQDVRIGIPVAGRNRIETEPLIGFFVNTLVIRGEFANLMRCDDLLSHMRDRVLEAQEHQDLPFSCLVDDLQPARMLDQTPLFQVMFNFSAAHPHDDARLPDLRVQSMPAQMETSRFDLVLHAVDGDALSVAFNYATDVFDGGTIGRLLDHYCDILDQWSRGARLLDDIQLKDTGEPRGVLAQHPFLPVTTRIAAQAARDPSRPALHCEGQRLAYGELDGWANRIGRHLTRMGVQTEERVGLCVTRSPGLVAGLLGVLKAGAAFVPLDPEYPRERLAYMLEDAGVRRVLADAVTARGLDWLPAGCAVVDIDELAAPDGAGDNLPWQVPVHPEQLAYVIYTSGSTGKPKGVAISQAAFSRHLDDFIGIYGITAADKQLQSSTINFDVSLHEMLPALAQGGQVEMRGPAAWDLQRTSRALAEEGVTFSRLPTAYWQQWLRDPPAADTLKALRQITVGGEGLPGDALARWFDGPLAGIHLDNLYGPTETTVACMYRRTRAEDAQQAVVSIGRPYPSRSVYVMDRRGNEVPIGGVGELCIGGDTLARGYLGRAALTAQQFVPDPYRDDGARLYRSGDMCRRRADGDMDFLGRQDQQLKLRGMRIELGEIEAVVRQAPGVVEAVVQPWGEGEAKRLVGYVVGNRAGAAPDDVMDGVVDMDAVRAWTQSRLPAYMVPAAWVTLDALPLLPSGKLDRQALPGPRMDVGEDGPVAAATPVQERLLTIWREVLGREDIGIRDNFFEAGGDSILALRVIAMALRQGLSLTPRQVFEYPDVERLAEQAVPAAADQVHVEIHDWLPLTPIQQVFFDRFPHGEAHWNQSVLLRVDAGADVEALGQAMDMLLASHDALRLRFDRGDGHWRQRVEPGSDVGVMTRVDLRGRTDWADRLTDACSALQKRLNLQAGPLLRACYFQLEDAGRLFIAIHHLAVDGVSWRILFDNLQGLYARLADGQPATVLASLPWSVWAQELSRYAAQANVREEQAWWARALRAATPLAGLLDETGHSAYTGEAPQAPRRSQLVLDAALTQGLLEHAMRAYKASIEDILLTALARAVRAWNDNAHVLVEMEGHGRETVIEGLDTAATVGWFTTRYPVLLPIAGEAGAAIVAVKEALRAVPHRGLHWGLLRLHDTESSRAGLKALARPEISFNYLGQFDQSLTPDGVFGFAGEATGPSMADGGRSPYAIDLQGLMTGGALKLTWTFSARVPEQGADSLIERFEAEIRLLARHCADAQVLATPSDFPLAALDSAALAELQLPWDQVQDIYPATPLQGGMLVQCLAQPDAGLYVVQKRMTLSGELDGAAMQSAWASVIARHDILRTHFAWTHGGAPLQVVRKHAAVPYALHDYTGYTAADYQDRLKAWQADDLTRGLDLARAPLLRINVFAAADGTHDVIWTGHHLVTDGWSGGQLLGEILHAYRARKSGAAGPTLPAPRQFKEYVRWLSRQPDPRDWWRSATERLRDPALALPSLGSRTAKAASEHRPFLPCQRVMEIDTALQEAVRTRARASQVTMNTLVQGAWALLLARLGNRDQSAFGVTVTGRPAGLPGMEHMLGMFINSLPLWIDVPASMTVAEWLRRIQDQNSSLREVEHSDLARVQQWIGRSGEALFDSLVVFDNYAVDEALREGPALLTLDRLEAVETTHYPLVLTAAFNDKLAITLKWDAARIDDAAARHLCGAYLAALRALARDGEALLADVGITDAAEREVLRQQSRPVNAYPAAELIHERIAAHAERRPGAVAIMDSGRSHTYGDIDTRANRLAHRLVALGVGKESLVGVAMARGADLVVALLAVLKAGAAYLPLDPAYPRARQEYLVQDSGLSLLLTESGARARLPDVAVPLLVVDEEDLSTLPATRVETRLHPDNLAYVIYTSGSTGQPKGAQLTHRNVARLLASTQADFAFDEHDVWTLFHSYAFDFSVWEIFGALCHGGRLVIVPYDTSRSPQAMLALLREYGVTVLNQTPSAFGQLAQIPDLDRTDDLALRVVIFGGEALDPRTLRPWVDRFGVTRPRLVNMYGITETTVHVTHRVIEAGDVARGASPIGRQLPDLGMYVLDRAGQLAADGAVGELYVSGAGLARGYLGRPGLTADRFVPDPDDGAGGRLYRTGDAARRGFDGELTYQGRVDDQVKVRGHRIELGELQAHLQGLPGVAQAVVLARVGATGPQLVAYATARPGVDLDGGALREAMARQLPEHMVPATVQVLTRMPLTPNGKVDRAALPEPVFTSSAYEAPRGEREKTVARVWEEVLGLERVGREDNFFALGGDSILSLQIVARINRLGYAATPKHLFDAPTVAGMAAVLPLALAPVSGEVAAPMSRPDVARLLDDPDNVEDIYPATPLQNGMLFHSLLQDGQGVYVNQKCFTLGGHLDVARFEASWALAFERHAILRTAFTWRHGGDALQVVARRVVVPMTVHADAPADARTYPAFLSTWRQADLARGFDLETAPLLRINLFRRPDGDHDCVITDHHALLDGWSDAQLIGEIIHTYKALAAGKAAQLPAPGRYGDYVSWVSRQPSTEGWWRQHVEGEEAARLGSSLLQPGSAGVYATERLRHHVHELDEAATEALARAARHYGVTVNTLVQGAWALLLGRLGDKRRAVFGITVSGRPSVLPGVEHILGLFINSLPLWVRVPGDSPLSAWFGDLQTANGELRERSHASVSQVQQWTGLAGEALFDSLLVFENYPIDKAMRSGDSEVTIREVALTERTHYPMVLVAVPGVHTRFRWKFDSGRIDEAAVGRLATQFLHILDQFADTEGIRTLAEVKLLMDGPARASRALHVFFPAATRIAAQAARDPSRPALHCEGRRLAYGELDGWANRIGRHLTRMGVRTEERVGLCVTRSPGLVAGLLGVLKAGAAFVPLDPEYPRERLAYMLEDAGVRRVLADAVTARGLDWLPAGCAVVDIDELAAPDGAGDNLPWQVPVHPEQLAYVIYTSGSTGKPKGVAISQAAFSRHLDDFIGTYRITAADKQLQSSTINFDVSLHEMLPALAQGGQVEMRGPAAWDLQRTSRALAEEGVTFSRLPTAYWQQWLRDPPAADTLKALRQITVGGEGLPGDALARWFDGPLAGIHLDNLYGPTETTVACMYRRTRAEDAQQAVVSIGRPYPSRSVYVLDRRGNEVPIGGVGELCIGGDTLARGYLGRAALTAQQFVPDPYRDDGARLYRSGDMCRRRADGDMDFLGRQDQQLKLRGMRIELGEIEAVVRQAPGVVEAVVQPWGEGEAKRLVGYVVGNRAGAAPDDVMDGVVDMDAVRAWTQSRLPAYMVPAAWVTLDALPLLPSGKLDRQALPGPRMDVGENGPVAAATPVQERLLTVWREVLGRENIGIRDNFFEAGGDSILALRTIALLKARGETQVSLAMLFEGGTVEAVAALAGNNAIAKPPSNVIALNRCNGDDAAQATLFAIHPGYGFVSEYQDLAMHVAPDIQVYGLASPIHTETDWWPGRMSDVAQDYAARIRRVQPTGPYRLLGWSTGGNLAVAVARVFEAQGNQVAFLGVVDALASPPARRADDLPDAEISEADVDDVLDWVRASRTRLSYRLDDDAALRGLARQALRVVRHFESLAPDTGANPLRVVPTLWFAGQPNPDHVPVRHDAWRAVFEQATVLADVIDTDHLGIIRHPAFLESLKRRLGASTMGRPAHEQDRRAAYILAQAEEQA</sequence>
<dbReference type="CDD" id="cd19534">
    <property type="entry name" value="E_NRPS"/>
    <property type="match status" value="1"/>
</dbReference>
<dbReference type="GO" id="GO:0005737">
    <property type="term" value="C:cytoplasm"/>
    <property type="evidence" value="ECO:0007669"/>
    <property type="project" value="TreeGrafter"/>
</dbReference>
<dbReference type="NCBIfam" id="TIGR01720">
    <property type="entry name" value="NRPS-para261"/>
    <property type="match status" value="1"/>
</dbReference>
<comment type="similarity">
    <text evidence="2">Belongs to the ATP-dependent AMP-binding enzyme family.</text>
</comment>
<dbReference type="InterPro" id="IPR001031">
    <property type="entry name" value="Thioesterase"/>
</dbReference>
<dbReference type="Gene3D" id="3.40.50.1820">
    <property type="entry name" value="alpha/beta hydrolase"/>
    <property type="match status" value="1"/>
</dbReference>
<evidence type="ECO:0000256" key="4">
    <source>
        <dbReference type="ARBA" id="ARBA00022553"/>
    </source>
</evidence>
<dbReference type="InterPro" id="IPR020845">
    <property type="entry name" value="AMP-binding_CS"/>
</dbReference>
<dbReference type="FunFam" id="3.40.50.980:FF:000001">
    <property type="entry name" value="Non-ribosomal peptide synthetase"/>
    <property type="match status" value="3"/>
</dbReference>
<dbReference type="Gene3D" id="3.30.559.30">
    <property type="entry name" value="Nonribosomal peptide synthetase, condensation domain"/>
    <property type="match status" value="4"/>
</dbReference>
<dbReference type="InterPro" id="IPR045851">
    <property type="entry name" value="AMP-bd_C_sf"/>
</dbReference>
<evidence type="ECO:0000256" key="1">
    <source>
        <dbReference type="ARBA" id="ARBA00001957"/>
    </source>
</evidence>
<dbReference type="InterPro" id="IPR001242">
    <property type="entry name" value="Condensation_dom"/>
</dbReference>
<dbReference type="InterPro" id="IPR010071">
    <property type="entry name" value="AA_adenyl_dom"/>
</dbReference>
<dbReference type="OrthoDB" id="8826085at2"/>
<dbReference type="CDD" id="cd17643">
    <property type="entry name" value="A_NRPS_Cytc1-like"/>
    <property type="match status" value="1"/>
</dbReference>
<dbReference type="Pfam" id="PF00668">
    <property type="entry name" value="Condensation"/>
    <property type="match status" value="4"/>
</dbReference>
<dbReference type="InterPro" id="IPR029058">
    <property type="entry name" value="AB_hydrolase_fold"/>
</dbReference>
<dbReference type="InterPro" id="IPR010060">
    <property type="entry name" value="NRPS_synth"/>
</dbReference>
<dbReference type="FunFam" id="3.40.50.980:FF:000002">
    <property type="entry name" value="Enterobactin synthetase component F"/>
    <property type="match status" value="1"/>
</dbReference>
<feature type="domain" description="Carrier" evidence="6">
    <location>
        <begin position="3611"/>
        <end position="3686"/>
    </location>
</feature>
<dbReference type="GO" id="GO:0003824">
    <property type="term" value="F:catalytic activity"/>
    <property type="evidence" value="ECO:0007669"/>
    <property type="project" value="InterPro"/>
</dbReference>
<dbReference type="NCBIfam" id="NF003417">
    <property type="entry name" value="PRK04813.1"/>
    <property type="match status" value="3"/>
</dbReference>
<dbReference type="InterPro" id="IPR020806">
    <property type="entry name" value="PKS_PP-bd"/>
</dbReference>
<dbReference type="GO" id="GO:0043041">
    <property type="term" value="P:amino acid activation for nonribosomal peptide biosynthetic process"/>
    <property type="evidence" value="ECO:0007669"/>
    <property type="project" value="TreeGrafter"/>
</dbReference>
<protein>
    <recommendedName>
        <fullName evidence="6">Carrier domain-containing protein</fullName>
    </recommendedName>
</protein>
<dbReference type="GO" id="GO:0044550">
    <property type="term" value="P:secondary metabolite biosynthetic process"/>
    <property type="evidence" value="ECO:0007669"/>
    <property type="project" value="UniProtKB-ARBA"/>
</dbReference>
<dbReference type="Pfam" id="PF13193">
    <property type="entry name" value="AMP-binding_C"/>
    <property type="match status" value="3"/>
</dbReference>
<feature type="domain" description="Carrier" evidence="6">
    <location>
        <begin position="2540"/>
        <end position="2614"/>
    </location>
</feature>
<dbReference type="Gene3D" id="3.30.300.30">
    <property type="match status" value="3"/>
</dbReference>
<dbReference type="FunFam" id="3.30.300.30:FF:000010">
    <property type="entry name" value="Enterobactin synthetase component F"/>
    <property type="match status" value="1"/>
</dbReference>
<dbReference type="FunFam" id="3.30.300.30:FF:000015">
    <property type="entry name" value="Nonribosomal peptide synthase SidD"/>
    <property type="match status" value="2"/>
</dbReference>
<dbReference type="PROSITE" id="PS00012">
    <property type="entry name" value="PHOSPHOPANTETHEINE"/>
    <property type="match status" value="3"/>
</dbReference>
<dbReference type="CDD" id="cd19531">
    <property type="entry name" value="LCL_NRPS-like"/>
    <property type="match status" value="1"/>
</dbReference>
<dbReference type="InterPro" id="IPR036736">
    <property type="entry name" value="ACP-like_sf"/>
</dbReference>
<dbReference type="CDD" id="cd19543">
    <property type="entry name" value="DCL_NRPS"/>
    <property type="match status" value="1"/>
</dbReference>
<dbReference type="CDD" id="cd05930">
    <property type="entry name" value="A_NRPS"/>
    <property type="match status" value="2"/>
</dbReference>
<evidence type="ECO:0000313" key="8">
    <source>
        <dbReference type="Proteomes" id="UP000216020"/>
    </source>
</evidence>
<comment type="caution">
    <text evidence="7">The sequence shown here is derived from an EMBL/GenBank/DDBJ whole genome shotgun (WGS) entry which is preliminary data.</text>
</comment>
<comment type="cofactor">
    <cofactor evidence="1">
        <name>pantetheine 4'-phosphate</name>
        <dbReference type="ChEBI" id="CHEBI:47942"/>
    </cofactor>
</comment>
<keyword evidence="3" id="KW-0596">Phosphopantetheine</keyword>
<evidence type="ECO:0000313" key="7">
    <source>
        <dbReference type="EMBL" id="OZI34733.1"/>
    </source>
</evidence>
<evidence type="ECO:0000256" key="5">
    <source>
        <dbReference type="ARBA" id="ARBA00022737"/>
    </source>
</evidence>
<proteinExistence type="inferred from homology"/>
<reference evidence="8" key="1">
    <citation type="submission" date="2017-05" db="EMBL/GenBank/DDBJ databases">
        <title>Complete and WGS of Bordetella genogroups.</title>
        <authorList>
            <person name="Spilker T."/>
            <person name="Lipuma J."/>
        </authorList>
    </citation>
    <scope>NUCLEOTIDE SEQUENCE [LARGE SCALE GENOMIC DNA]</scope>
    <source>
        <strain evidence="8">AU16122</strain>
    </source>
</reference>
<dbReference type="Gene3D" id="3.30.559.10">
    <property type="entry name" value="Chloramphenicol acetyltransferase-like domain"/>
    <property type="match status" value="4"/>
</dbReference>
<dbReference type="Gene3D" id="1.10.1200.10">
    <property type="entry name" value="ACP-like"/>
    <property type="match status" value="2"/>
</dbReference>
<dbReference type="PANTHER" id="PTHR45527:SF1">
    <property type="entry name" value="FATTY ACID SYNTHASE"/>
    <property type="match status" value="1"/>
</dbReference>
<dbReference type="SUPFAM" id="SSF53474">
    <property type="entry name" value="alpha/beta-Hydrolases"/>
    <property type="match status" value="1"/>
</dbReference>
<accession>A0A261SEE8</accession>
<gene>
    <name evidence="7" type="ORF">CAL29_14770</name>
</gene>
<dbReference type="RefSeq" id="WP_094853724.1">
    <property type="nucleotide sequence ID" value="NZ_NEVM01000002.1"/>
</dbReference>
<dbReference type="PANTHER" id="PTHR45527">
    <property type="entry name" value="NONRIBOSOMAL PEPTIDE SYNTHETASE"/>
    <property type="match status" value="1"/>
</dbReference>
<dbReference type="FunFam" id="1.10.1200.10:FF:000005">
    <property type="entry name" value="Nonribosomal peptide synthetase 1"/>
    <property type="match status" value="2"/>
</dbReference>
<dbReference type="InterPro" id="IPR025110">
    <property type="entry name" value="AMP-bd_C"/>
</dbReference>
<dbReference type="Gene3D" id="2.30.38.10">
    <property type="entry name" value="Luciferase, Domain 3"/>
    <property type="match status" value="2"/>
</dbReference>
<evidence type="ECO:0000256" key="2">
    <source>
        <dbReference type="ARBA" id="ARBA00006432"/>
    </source>
</evidence>
<dbReference type="InterPro" id="IPR009081">
    <property type="entry name" value="PP-bd_ACP"/>
</dbReference>
<dbReference type="SUPFAM" id="SSF56801">
    <property type="entry name" value="Acetyl-CoA synthetase-like"/>
    <property type="match status" value="3"/>
</dbReference>
<dbReference type="Proteomes" id="UP000216020">
    <property type="component" value="Unassembled WGS sequence"/>
</dbReference>
<feature type="domain" description="Carrier" evidence="6">
    <location>
        <begin position="1022"/>
        <end position="1096"/>
    </location>
</feature>
<dbReference type="InterPro" id="IPR023213">
    <property type="entry name" value="CAT-like_dom_sf"/>
</dbReference>
<dbReference type="PROSITE" id="PS50075">
    <property type="entry name" value="CARRIER"/>
    <property type="match status" value="3"/>
</dbReference>
<dbReference type="InterPro" id="IPR000873">
    <property type="entry name" value="AMP-dep_synth/lig_dom"/>
</dbReference>
<evidence type="ECO:0000256" key="3">
    <source>
        <dbReference type="ARBA" id="ARBA00022450"/>
    </source>
</evidence>
<dbReference type="FunFam" id="3.40.50.12780:FF:000012">
    <property type="entry name" value="Non-ribosomal peptide synthetase"/>
    <property type="match status" value="1"/>
</dbReference>
<dbReference type="EMBL" id="NEVM01000002">
    <property type="protein sequence ID" value="OZI34733.1"/>
    <property type="molecule type" value="Genomic_DNA"/>
</dbReference>
<dbReference type="Pfam" id="PF00550">
    <property type="entry name" value="PP-binding"/>
    <property type="match status" value="3"/>
</dbReference>
<dbReference type="Pfam" id="PF00975">
    <property type="entry name" value="Thioesterase"/>
    <property type="match status" value="1"/>
</dbReference>
<organism evidence="7 8">
    <name type="scientific">Bordetella genomosp. 10</name>
    <dbReference type="NCBI Taxonomy" id="1416804"/>
    <lineage>
        <taxon>Bacteria</taxon>
        <taxon>Pseudomonadati</taxon>
        <taxon>Pseudomonadota</taxon>
        <taxon>Betaproteobacteria</taxon>
        <taxon>Burkholderiales</taxon>
        <taxon>Alcaligenaceae</taxon>
        <taxon>Bordetella</taxon>
    </lineage>
</organism>
<dbReference type="SUPFAM" id="SSF52777">
    <property type="entry name" value="CoA-dependent acyltransferases"/>
    <property type="match status" value="8"/>
</dbReference>
<dbReference type="InterPro" id="IPR042099">
    <property type="entry name" value="ANL_N_sf"/>
</dbReference>
<dbReference type="Gene3D" id="3.40.50.12780">
    <property type="entry name" value="N-terminal domain of ligase-like"/>
    <property type="match status" value="1"/>
</dbReference>
<dbReference type="InterPro" id="IPR006162">
    <property type="entry name" value="Ppantetheine_attach_site"/>
</dbReference>
<evidence type="ECO:0000259" key="6">
    <source>
        <dbReference type="PROSITE" id="PS50075"/>
    </source>
</evidence>
<dbReference type="SMART" id="SM00823">
    <property type="entry name" value="PKS_PP"/>
    <property type="match status" value="3"/>
</dbReference>
<name>A0A261SEE8_9BORD</name>
<dbReference type="SUPFAM" id="SSF47336">
    <property type="entry name" value="ACP-like"/>
    <property type="match status" value="3"/>
</dbReference>
<dbReference type="Gene3D" id="3.40.50.980">
    <property type="match status" value="4"/>
</dbReference>
<keyword evidence="8" id="KW-1185">Reference proteome</keyword>
<dbReference type="Pfam" id="PF00501">
    <property type="entry name" value="AMP-binding"/>
    <property type="match status" value="3"/>
</dbReference>
<keyword evidence="4" id="KW-0597">Phosphoprotein</keyword>
<dbReference type="NCBIfam" id="TIGR01733">
    <property type="entry name" value="AA-adenyl-dom"/>
    <property type="match status" value="3"/>
</dbReference>
<dbReference type="GO" id="GO:0031177">
    <property type="term" value="F:phosphopantetheine binding"/>
    <property type="evidence" value="ECO:0007669"/>
    <property type="project" value="InterPro"/>
</dbReference>